<dbReference type="AlphaFoldDB" id="I3UYI1"/>
<evidence type="ECO:0000313" key="1">
    <source>
        <dbReference type="EMBL" id="AFK70552.1"/>
    </source>
</evidence>
<dbReference type="Proteomes" id="UP000005268">
    <property type="component" value="Chromosome"/>
</dbReference>
<dbReference type="KEGG" id="ppi:YSA_07011"/>
<dbReference type="HOGENOM" id="CLU_1814177_0_0_6"/>
<gene>
    <name evidence="1" type="ORF">YSA_07011</name>
</gene>
<organism evidence="1 2">
    <name type="scientific">Pseudomonas putida ND6</name>
    <dbReference type="NCBI Taxonomy" id="231023"/>
    <lineage>
        <taxon>Bacteria</taxon>
        <taxon>Pseudomonadati</taxon>
        <taxon>Pseudomonadota</taxon>
        <taxon>Gammaproteobacteria</taxon>
        <taxon>Pseudomonadales</taxon>
        <taxon>Pseudomonadaceae</taxon>
        <taxon>Pseudomonas</taxon>
    </lineage>
</organism>
<dbReference type="EMBL" id="CP003588">
    <property type="protein sequence ID" value="AFK70552.1"/>
    <property type="molecule type" value="Genomic_DNA"/>
</dbReference>
<proteinExistence type="predicted"/>
<sequence>MDAAIGDPRIQVSIDRLLAFDRTQASQLVADHVQLEVAAFAFNFDPGTRQFLFKEAFNFYGLHAQPQSAPDAHGSAIIQKSPSPAKPNEGFADRGAIIRAGPLAYQHFFEIIDLGNFPHVVRHATHFARLASGLSITHVRKQ</sequence>
<name>I3UYI1_PSEPU</name>
<reference evidence="1 2" key="1">
    <citation type="journal article" date="2012" name="J. Bacteriol.">
        <title>Complete Genome Sequence of the Naphthalene-Degrading Pseudomonas putida Strain ND6.</title>
        <authorList>
            <person name="Li S."/>
            <person name="Zhao H."/>
            <person name="Li Y."/>
            <person name="Niu S."/>
            <person name="Cai B."/>
        </authorList>
    </citation>
    <scope>NUCLEOTIDE SEQUENCE [LARGE SCALE GENOMIC DNA]</scope>
    <source>
        <strain evidence="1 2">ND6</strain>
    </source>
</reference>
<evidence type="ECO:0000313" key="2">
    <source>
        <dbReference type="Proteomes" id="UP000005268"/>
    </source>
</evidence>
<accession>I3UYI1</accession>
<protein>
    <submittedName>
        <fullName evidence="1">Uncharacterized protein</fullName>
    </submittedName>
</protein>